<dbReference type="Proteomes" id="UP000201838">
    <property type="component" value="Unassembled WGS sequence"/>
</dbReference>
<keyword evidence="4" id="KW-1185">Reference proteome</keyword>
<evidence type="ECO:0000256" key="1">
    <source>
        <dbReference type="SAM" id="SignalP"/>
    </source>
</evidence>
<dbReference type="PROSITE" id="PS51257">
    <property type="entry name" value="PROKAR_LIPOPROTEIN"/>
    <property type="match status" value="1"/>
</dbReference>
<protein>
    <recommendedName>
        <fullName evidence="2">ABC-type transport auxiliary lipoprotein component domain-containing protein</fullName>
    </recommendedName>
</protein>
<evidence type="ECO:0000259" key="2">
    <source>
        <dbReference type="Pfam" id="PF03886"/>
    </source>
</evidence>
<dbReference type="SUPFAM" id="SSF159594">
    <property type="entry name" value="XCC0632-like"/>
    <property type="match status" value="1"/>
</dbReference>
<evidence type="ECO:0000313" key="3">
    <source>
        <dbReference type="EMBL" id="SMX25521.1"/>
    </source>
</evidence>
<dbReference type="AlphaFoldDB" id="A0A238J597"/>
<dbReference type="Pfam" id="PF03886">
    <property type="entry name" value="ABC_trans_aux"/>
    <property type="match status" value="1"/>
</dbReference>
<dbReference type="RefSeq" id="WP_093975707.1">
    <property type="nucleotide sequence ID" value="NZ_FXXQ01000018.1"/>
</dbReference>
<evidence type="ECO:0000313" key="4">
    <source>
        <dbReference type="Proteomes" id="UP000201838"/>
    </source>
</evidence>
<feature type="signal peptide" evidence="1">
    <location>
        <begin position="1"/>
        <end position="17"/>
    </location>
</feature>
<reference evidence="3 4" key="1">
    <citation type="submission" date="2017-05" db="EMBL/GenBank/DDBJ databases">
        <authorList>
            <person name="Song R."/>
            <person name="Chenine A.L."/>
            <person name="Ruprecht R.M."/>
        </authorList>
    </citation>
    <scope>NUCLEOTIDE SEQUENCE [LARGE SCALE GENOMIC DNA]</scope>
    <source>
        <strain evidence="3 4">CECT 8489</strain>
    </source>
</reference>
<sequence>MRLDRIIAIVVASLALAACGSTEIARFAGEAAAPSERIGIRYASVSVREISLPTYASAEFLVTEAADGSLVEDPDTLWADDPVRDVTLGFARALTTITQARVAPDPWPYRSVPEATVDIRVDKFVARSDGTFVATGQYFIAPEDEDQPERAIGFSISTPYLAAVGMQAIAGARSRTVTALAEHVARYGLR</sequence>
<gene>
    <name evidence="3" type="ORF">BOA8489_03665</name>
</gene>
<dbReference type="InterPro" id="IPR005586">
    <property type="entry name" value="ABC_trans_aux"/>
</dbReference>
<proteinExistence type="predicted"/>
<dbReference type="Gene3D" id="3.40.50.10610">
    <property type="entry name" value="ABC-type transport auxiliary lipoprotein component"/>
    <property type="match status" value="1"/>
</dbReference>
<dbReference type="OrthoDB" id="7858211at2"/>
<feature type="domain" description="ABC-type transport auxiliary lipoprotein component" evidence="2">
    <location>
        <begin position="36"/>
        <end position="185"/>
    </location>
</feature>
<accession>A0A238J597</accession>
<organism evidence="3 4">
    <name type="scientific">Boseongicola aestuarii</name>
    <dbReference type="NCBI Taxonomy" id="1470561"/>
    <lineage>
        <taxon>Bacteria</taxon>
        <taxon>Pseudomonadati</taxon>
        <taxon>Pseudomonadota</taxon>
        <taxon>Alphaproteobacteria</taxon>
        <taxon>Rhodobacterales</taxon>
        <taxon>Paracoccaceae</taxon>
        <taxon>Boseongicola</taxon>
    </lineage>
</organism>
<name>A0A238J597_9RHOB</name>
<dbReference type="EMBL" id="FXXQ01000018">
    <property type="protein sequence ID" value="SMX25521.1"/>
    <property type="molecule type" value="Genomic_DNA"/>
</dbReference>
<keyword evidence="1" id="KW-0732">Signal</keyword>
<feature type="chain" id="PRO_5012014449" description="ABC-type transport auxiliary lipoprotein component domain-containing protein" evidence="1">
    <location>
        <begin position="18"/>
        <end position="190"/>
    </location>
</feature>